<feature type="transmembrane region" description="Helical" evidence="1">
    <location>
        <begin position="67"/>
        <end position="92"/>
    </location>
</feature>
<keyword evidence="4" id="KW-1185">Reference proteome</keyword>
<feature type="transmembrane region" description="Helical" evidence="1">
    <location>
        <begin position="125"/>
        <end position="146"/>
    </location>
</feature>
<dbReference type="PROSITE" id="PS50887">
    <property type="entry name" value="GGDEF"/>
    <property type="match status" value="1"/>
</dbReference>
<dbReference type="GO" id="GO:0005886">
    <property type="term" value="C:plasma membrane"/>
    <property type="evidence" value="ECO:0007669"/>
    <property type="project" value="TreeGrafter"/>
</dbReference>
<comment type="caution">
    <text evidence="3">The sequence shown here is derived from an EMBL/GenBank/DDBJ whole genome shotgun (WGS) entry which is preliminary data.</text>
</comment>
<keyword evidence="1" id="KW-0812">Transmembrane</keyword>
<dbReference type="SMART" id="SM00267">
    <property type="entry name" value="GGDEF"/>
    <property type="match status" value="1"/>
</dbReference>
<dbReference type="CDD" id="cd01949">
    <property type="entry name" value="GGDEF"/>
    <property type="match status" value="1"/>
</dbReference>
<dbReference type="GO" id="GO:0043709">
    <property type="term" value="P:cell adhesion involved in single-species biofilm formation"/>
    <property type="evidence" value="ECO:0007669"/>
    <property type="project" value="TreeGrafter"/>
</dbReference>
<feature type="transmembrane region" description="Helical" evidence="1">
    <location>
        <begin position="152"/>
        <end position="172"/>
    </location>
</feature>
<dbReference type="RefSeq" id="WP_188349273.1">
    <property type="nucleotide sequence ID" value="NZ_BMDB01000001.1"/>
</dbReference>
<proteinExistence type="predicted"/>
<keyword evidence="1" id="KW-1133">Transmembrane helix</keyword>
<reference evidence="3 4" key="1">
    <citation type="submission" date="2020-07" db="EMBL/GenBank/DDBJ databases">
        <authorList>
            <person name="Criscuolo A."/>
        </authorList>
    </citation>
    <scope>NUCLEOTIDE SEQUENCE [LARGE SCALE GENOMIC DNA]</scope>
    <source>
        <strain evidence="4">CIP 111030</strain>
    </source>
</reference>
<dbReference type="InterPro" id="IPR050469">
    <property type="entry name" value="Diguanylate_Cyclase"/>
</dbReference>
<dbReference type="EMBL" id="CAJEWE010000006">
    <property type="protein sequence ID" value="CAD2072648.1"/>
    <property type="molecule type" value="Genomic_DNA"/>
</dbReference>
<dbReference type="Pfam" id="PF00990">
    <property type="entry name" value="GGDEF"/>
    <property type="match status" value="1"/>
</dbReference>
<dbReference type="AlphaFoldDB" id="A0A6V7R6J8"/>
<protein>
    <submittedName>
        <fullName evidence="3">Putative diguanylate cyclase YdaM</fullName>
    </submittedName>
</protein>
<keyword evidence="1" id="KW-0472">Membrane</keyword>
<dbReference type="PANTHER" id="PTHR45138">
    <property type="entry name" value="REGULATORY COMPONENTS OF SENSORY TRANSDUCTION SYSTEM"/>
    <property type="match status" value="1"/>
</dbReference>
<dbReference type="Gene3D" id="3.30.70.270">
    <property type="match status" value="1"/>
</dbReference>
<evidence type="ECO:0000256" key="1">
    <source>
        <dbReference type="SAM" id="Phobius"/>
    </source>
</evidence>
<feature type="transmembrane region" description="Helical" evidence="1">
    <location>
        <begin position="5"/>
        <end position="23"/>
    </location>
</feature>
<dbReference type="PANTHER" id="PTHR45138:SF9">
    <property type="entry name" value="DIGUANYLATE CYCLASE DGCM-RELATED"/>
    <property type="match status" value="1"/>
</dbReference>
<dbReference type="Proteomes" id="UP000521032">
    <property type="component" value="Unassembled WGS sequence"/>
</dbReference>
<sequence>MTVNFILSIALILSCIYMFYRIQFFEDKNLVDSDFFQAFMLTSISALLLLVPINLGNITLSFFYIPILFLLLYNTFGYKLLSIGIVFVVYYFVFDYDLMQFFIFLGLAILFFLIVPFIRTPKMVILIGSNFIFTCLYMILLHLFVAPISLNVGFLFVIFSSIATFLASLIYTDIQNLIRLYKRVEEEKFYDPLTKLGNIKTMDTHLDEMFLKNESISILLIDIDNFKLINDMQGFESGDRLIKQLSDLLKNHVPTGGTLFRNTGEEFSMVLGDLNFDSTVRLAEGIRNSVELTKFHVDESDVINMTVSIGIGYVDTKEATRKDLVKIADSMLFAAKKQGQNRVMFAPIG</sequence>
<dbReference type="GO" id="GO:1902201">
    <property type="term" value="P:negative regulation of bacterial-type flagellum-dependent cell motility"/>
    <property type="evidence" value="ECO:0007669"/>
    <property type="project" value="TreeGrafter"/>
</dbReference>
<evidence type="ECO:0000313" key="4">
    <source>
        <dbReference type="Proteomes" id="UP000521032"/>
    </source>
</evidence>
<feature type="transmembrane region" description="Helical" evidence="1">
    <location>
        <begin position="98"/>
        <end position="118"/>
    </location>
</feature>
<organism evidence="3 4">
    <name type="scientific">Phocicoccus schoeneichii</name>
    <dbReference type="NCBI Taxonomy" id="1812261"/>
    <lineage>
        <taxon>Bacteria</taxon>
        <taxon>Bacillati</taxon>
        <taxon>Bacillota</taxon>
        <taxon>Bacilli</taxon>
        <taxon>Bacillales</taxon>
        <taxon>Salinicoccaceae</taxon>
        <taxon>Phocicoccus</taxon>
    </lineage>
</organism>
<dbReference type="GO" id="GO:0052621">
    <property type="term" value="F:diguanylate cyclase activity"/>
    <property type="evidence" value="ECO:0007669"/>
    <property type="project" value="TreeGrafter"/>
</dbReference>
<dbReference type="SUPFAM" id="SSF55073">
    <property type="entry name" value="Nucleotide cyclase"/>
    <property type="match status" value="1"/>
</dbReference>
<dbReference type="NCBIfam" id="TIGR00254">
    <property type="entry name" value="GGDEF"/>
    <property type="match status" value="1"/>
</dbReference>
<evidence type="ECO:0000259" key="2">
    <source>
        <dbReference type="PROSITE" id="PS50887"/>
    </source>
</evidence>
<feature type="domain" description="GGDEF" evidence="2">
    <location>
        <begin position="214"/>
        <end position="348"/>
    </location>
</feature>
<evidence type="ECO:0000313" key="3">
    <source>
        <dbReference type="EMBL" id="CAD2072648.1"/>
    </source>
</evidence>
<feature type="transmembrane region" description="Helical" evidence="1">
    <location>
        <begin position="35"/>
        <end position="55"/>
    </location>
</feature>
<dbReference type="InterPro" id="IPR043128">
    <property type="entry name" value="Rev_trsase/Diguanyl_cyclase"/>
</dbReference>
<accession>A0A6V7R6J8</accession>
<dbReference type="InterPro" id="IPR029787">
    <property type="entry name" value="Nucleotide_cyclase"/>
</dbReference>
<gene>
    <name evidence="3" type="primary">ydaM_1</name>
    <name evidence="3" type="ORF">JEOSCH030_00352</name>
</gene>
<dbReference type="InterPro" id="IPR000160">
    <property type="entry name" value="GGDEF_dom"/>
</dbReference>
<name>A0A6V7R6J8_9BACL</name>